<name>A0A0A5GHR7_9BACI</name>
<evidence type="ECO:0000313" key="1">
    <source>
        <dbReference type="EMBL" id="KGX91519.1"/>
    </source>
</evidence>
<dbReference type="EMBL" id="AVPF01000002">
    <property type="protein sequence ID" value="KGX91519.1"/>
    <property type="molecule type" value="Genomic_DNA"/>
</dbReference>
<dbReference type="AlphaFoldDB" id="A0A0A5GHR7"/>
<organism evidence="1 2">
    <name type="scientific">Pontibacillus marinus BH030004 = DSM 16465</name>
    <dbReference type="NCBI Taxonomy" id="1385511"/>
    <lineage>
        <taxon>Bacteria</taxon>
        <taxon>Bacillati</taxon>
        <taxon>Bacillota</taxon>
        <taxon>Bacilli</taxon>
        <taxon>Bacillales</taxon>
        <taxon>Bacillaceae</taxon>
        <taxon>Pontibacillus</taxon>
    </lineage>
</organism>
<protein>
    <submittedName>
        <fullName evidence="1">Uncharacterized protein</fullName>
    </submittedName>
</protein>
<sequence>MNVFKKTIQKISDKVANFQTPAISVLELSEVVRHHQDATLNQEHLLNIELNHIHLDTQTFSFYSLYNRDKLIECKVLKKDGRSRYIHTHFRSYMDDVSYDDQLKDKDLFQDLHFDLIERNS</sequence>
<evidence type="ECO:0000313" key="2">
    <source>
        <dbReference type="Proteomes" id="UP000030403"/>
    </source>
</evidence>
<comment type="caution">
    <text evidence="1">The sequence shown here is derived from an EMBL/GenBank/DDBJ whole genome shotgun (WGS) entry which is preliminary data.</text>
</comment>
<accession>A0A0A5GHR7</accession>
<dbReference type="RefSeq" id="WP_027445774.1">
    <property type="nucleotide sequence ID" value="NZ_AULJ01000013.1"/>
</dbReference>
<keyword evidence="2" id="KW-1185">Reference proteome</keyword>
<proteinExistence type="predicted"/>
<reference evidence="1 2" key="1">
    <citation type="submission" date="2013-08" db="EMBL/GenBank/DDBJ databases">
        <authorList>
            <person name="Huang J."/>
            <person name="Wang G."/>
        </authorList>
    </citation>
    <scope>NUCLEOTIDE SEQUENCE [LARGE SCALE GENOMIC DNA]</scope>
    <source>
        <strain evidence="1 2">BH030004</strain>
    </source>
</reference>
<gene>
    <name evidence="1" type="ORF">N783_07615</name>
</gene>
<dbReference type="Proteomes" id="UP000030403">
    <property type="component" value="Unassembled WGS sequence"/>
</dbReference>